<dbReference type="GO" id="GO:0006310">
    <property type="term" value="P:DNA recombination"/>
    <property type="evidence" value="ECO:0007669"/>
    <property type="project" value="UniProtKB-KW"/>
</dbReference>
<dbReference type="Gene3D" id="1.10.443.10">
    <property type="entry name" value="Intergrase catalytic core"/>
    <property type="match status" value="1"/>
</dbReference>
<evidence type="ECO:0000313" key="8">
    <source>
        <dbReference type="EMBL" id="AYV49423.1"/>
    </source>
</evidence>
<dbReference type="PROSITE" id="PS51900">
    <property type="entry name" value="CB"/>
    <property type="match status" value="1"/>
</dbReference>
<dbReference type="InterPro" id="IPR011010">
    <property type="entry name" value="DNA_brk_join_enz"/>
</dbReference>
<evidence type="ECO:0000256" key="3">
    <source>
        <dbReference type="ARBA" id="ARBA00023172"/>
    </source>
</evidence>
<dbReference type="Gene3D" id="1.10.150.130">
    <property type="match status" value="1"/>
</dbReference>
<dbReference type="InterPro" id="IPR044068">
    <property type="entry name" value="CB"/>
</dbReference>
<protein>
    <submittedName>
        <fullName evidence="9">Integrase</fullName>
    </submittedName>
</protein>
<accession>A0A2N5CZP8</accession>
<dbReference type="GO" id="GO:0003677">
    <property type="term" value="F:DNA binding"/>
    <property type="evidence" value="ECO:0007669"/>
    <property type="project" value="UniProtKB-UniRule"/>
</dbReference>
<organism evidence="9 10">
    <name type="scientific">Caulobacter flavus</name>
    <dbReference type="NCBI Taxonomy" id="1679497"/>
    <lineage>
        <taxon>Bacteria</taxon>
        <taxon>Pseudomonadati</taxon>
        <taxon>Pseudomonadota</taxon>
        <taxon>Alphaproteobacteria</taxon>
        <taxon>Caulobacterales</taxon>
        <taxon>Caulobacteraceae</taxon>
        <taxon>Caulobacter</taxon>
    </lineage>
</organism>
<dbReference type="GO" id="GO:0015074">
    <property type="term" value="P:DNA integration"/>
    <property type="evidence" value="ECO:0007669"/>
    <property type="project" value="UniProtKB-KW"/>
</dbReference>
<name>A0A2N5CZP8_9CAUL</name>
<reference evidence="8 11" key="2">
    <citation type="submission" date="2018-01" db="EMBL/GenBank/DDBJ databases">
        <title>Complete genome sequence of Caulobacter flavus RHGG3.</title>
        <authorList>
            <person name="Yang E."/>
        </authorList>
    </citation>
    <scope>NUCLEOTIDE SEQUENCE [LARGE SCALE GENOMIC DNA]</scope>
    <source>
        <strain evidence="8 11">RHGG3</strain>
    </source>
</reference>
<sequence>MGLSPPRDGRHAILDGKVQLYLRSGSPNWQCACSVGGRQHRANTGEDGLTRAAAFAHDWYLSLANGEAIGSGRTTGQPVARPAPLTSRRGLRSAASAPRQTFREAASRFMVEFEALTQGQRNPIYVAGHRARLANHLIPFFGMMSVREIDAGVIAEYRVMRMGDRHRGTPPARSTLHQEIVCLRQVLKTAIRLRWIDHLPDLSAPYGRSGKISHRAWFSPEEWGLFEAALHDRVARPRKERWREAGENLRDYALIMINTGLRPDEALRLEYRDVAVISDGATGERILEIAVRGKRGVGWCKSMPEAVEPFSRLKERNAGQPLDRLFPAFQRELFNAILDELRMKTDREGRRRTAYSLRHTYICTRLMNGADIYQVAKNCRTSVEMIETYYAAHIKNVIDASAINVRKLRPSPSGASPAP</sequence>
<dbReference type="InterPro" id="IPR010998">
    <property type="entry name" value="Integrase_recombinase_N"/>
</dbReference>
<keyword evidence="3" id="KW-0233">DNA recombination</keyword>
<proteinExistence type="predicted"/>
<dbReference type="AlphaFoldDB" id="A0A2N5CZP8"/>
<dbReference type="KEGG" id="cfh:C1707_01975"/>
<feature type="region of interest" description="Disordered" evidence="5">
    <location>
        <begin position="72"/>
        <end position="97"/>
    </location>
</feature>
<evidence type="ECO:0000313" key="10">
    <source>
        <dbReference type="Proteomes" id="UP000234483"/>
    </source>
</evidence>
<dbReference type="Proteomes" id="UP000234483">
    <property type="component" value="Unassembled WGS sequence"/>
</dbReference>
<evidence type="ECO:0000259" key="6">
    <source>
        <dbReference type="PROSITE" id="PS51898"/>
    </source>
</evidence>
<feature type="domain" description="Core-binding (CB)" evidence="7">
    <location>
        <begin position="100"/>
        <end position="191"/>
    </location>
</feature>
<dbReference type="OrthoDB" id="102994at2"/>
<feature type="domain" description="Tyr recombinase" evidence="6">
    <location>
        <begin position="213"/>
        <end position="404"/>
    </location>
</feature>
<evidence type="ECO:0000313" key="11">
    <source>
        <dbReference type="Proteomes" id="UP000281192"/>
    </source>
</evidence>
<dbReference type="EMBL" id="CP026100">
    <property type="protein sequence ID" value="AYV49423.1"/>
    <property type="molecule type" value="Genomic_DNA"/>
</dbReference>
<dbReference type="Proteomes" id="UP000281192">
    <property type="component" value="Chromosome"/>
</dbReference>
<evidence type="ECO:0000256" key="5">
    <source>
        <dbReference type="SAM" id="MobiDB-lite"/>
    </source>
</evidence>
<keyword evidence="1" id="KW-0229">DNA integration</keyword>
<reference evidence="9 10" key="1">
    <citation type="submission" date="2017-12" db="EMBL/GenBank/DDBJ databases">
        <title>The genome sequence of Caulobacter flavus CGMCC1 15093.</title>
        <authorList>
            <person name="Gao J."/>
            <person name="Mao X."/>
            <person name="Sun J."/>
        </authorList>
    </citation>
    <scope>NUCLEOTIDE SEQUENCE [LARGE SCALE GENOMIC DNA]</scope>
    <source>
        <strain evidence="9 10">CGMCC1 15093</strain>
    </source>
</reference>
<gene>
    <name evidence="8" type="ORF">C1707_01975</name>
    <name evidence="9" type="ORF">CFHF_04195</name>
</gene>
<dbReference type="InterPro" id="IPR013762">
    <property type="entry name" value="Integrase-like_cat_sf"/>
</dbReference>
<evidence type="ECO:0000259" key="7">
    <source>
        <dbReference type="PROSITE" id="PS51900"/>
    </source>
</evidence>
<keyword evidence="2 4" id="KW-0238">DNA-binding</keyword>
<keyword evidence="11" id="KW-1185">Reference proteome</keyword>
<evidence type="ECO:0000256" key="1">
    <source>
        <dbReference type="ARBA" id="ARBA00022908"/>
    </source>
</evidence>
<dbReference type="InterPro" id="IPR002104">
    <property type="entry name" value="Integrase_catalytic"/>
</dbReference>
<dbReference type="SUPFAM" id="SSF56349">
    <property type="entry name" value="DNA breaking-rejoining enzymes"/>
    <property type="match status" value="1"/>
</dbReference>
<evidence type="ECO:0000313" key="9">
    <source>
        <dbReference type="EMBL" id="PLR19289.1"/>
    </source>
</evidence>
<evidence type="ECO:0000256" key="4">
    <source>
        <dbReference type="PROSITE-ProRule" id="PRU01248"/>
    </source>
</evidence>
<dbReference type="PROSITE" id="PS51898">
    <property type="entry name" value="TYR_RECOMBINASE"/>
    <property type="match status" value="1"/>
</dbReference>
<evidence type="ECO:0000256" key="2">
    <source>
        <dbReference type="ARBA" id="ARBA00023125"/>
    </source>
</evidence>
<dbReference type="EMBL" id="PJRQ01000008">
    <property type="protein sequence ID" value="PLR19289.1"/>
    <property type="molecule type" value="Genomic_DNA"/>
</dbReference>